<dbReference type="Pfam" id="PF13193">
    <property type="entry name" value="AMP-binding_C"/>
    <property type="match status" value="1"/>
</dbReference>
<dbReference type="InterPro" id="IPR009081">
    <property type="entry name" value="PP-bd_ACP"/>
</dbReference>
<dbReference type="Gene3D" id="3.40.50.12780">
    <property type="entry name" value="N-terminal domain of ligase-like"/>
    <property type="match status" value="1"/>
</dbReference>
<dbReference type="InterPro" id="IPR000873">
    <property type="entry name" value="AMP-dep_synth/lig_dom"/>
</dbReference>
<dbReference type="SUPFAM" id="SSF52777">
    <property type="entry name" value="CoA-dependent acyltransferases"/>
    <property type="match status" value="2"/>
</dbReference>
<organism evidence="5 6">
    <name type="scientific">Streptomyces cyanogenus</name>
    <dbReference type="NCBI Taxonomy" id="80860"/>
    <lineage>
        <taxon>Bacteria</taxon>
        <taxon>Bacillati</taxon>
        <taxon>Actinomycetota</taxon>
        <taxon>Actinomycetes</taxon>
        <taxon>Kitasatosporales</taxon>
        <taxon>Streptomycetaceae</taxon>
        <taxon>Streptomyces</taxon>
    </lineage>
</organism>
<reference evidence="5 6" key="1">
    <citation type="submission" date="2021-03" db="EMBL/GenBank/DDBJ databases">
        <title>Complete genome sequence of Streptomyces cyanogenus S136, producer of anticancer angucycline landomycin A.</title>
        <authorList>
            <person name="Hrab P."/>
            <person name="Ruckert C."/>
            <person name="Busche T."/>
            <person name="Ostash I."/>
            <person name="Kalinowski J."/>
            <person name="Fedorenko V."/>
            <person name="Yushchuk O."/>
            <person name="Ostash B."/>
        </authorList>
    </citation>
    <scope>NUCLEOTIDE SEQUENCE [LARGE SCALE GENOMIC DNA]</scope>
    <source>
        <strain evidence="5 6">S136</strain>
    </source>
</reference>
<evidence type="ECO:0000313" key="6">
    <source>
        <dbReference type="Proteomes" id="UP000663908"/>
    </source>
</evidence>
<proteinExistence type="predicted"/>
<dbReference type="InterPro" id="IPR045851">
    <property type="entry name" value="AMP-bd_C_sf"/>
</dbReference>
<evidence type="ECO:0000256" key="2">
    <source>
        <dbReference type="ARBA" id="ARBA00022450"/>
    </source>
</evidence>
<dbReference type="SUPFAM" id="SSF47336">
    <property type="entry name" value="ACP-like"/>
    <property type="match status" value="1"/>
</dbReference>
<dbReference type="Pfam" id="PF00550">
    <property type="entry name" value="PP-binding"/>
    <property type="match status" value="1"/>
</dbReference>
<gene>
    <name evidence="5" type="primary">tycC5</name>
    <name evidence="5" type="ORF">S1361_20335</name>
</gene>
<evidence type="ECO:0000256" key="1">
    <source>
        <dbReference type="ARBA" id="ARBA00001957"/>
    </source>
</evidence>
<dbReference type="InterPro" id="IPR036736">
    <property type="entry name" value="ACP-like_sf"/>
</dbReference>
<dbReference type="InterPro" id="IPR025110">
    <property type="entry name" value="AMP-bd_C"/>
</dbReference>
<dbReference type="InterPro" id="IPR042099">
    <property type="entry name" value="ANL_N_sf"/>
</dbReference>
<dbReference type="SMART" id="SM00823">
    <property type="entry name" value="PKS_PP"/>
    <property type="match status" value="1"/>
</dbReference>
<name>A0ABX7TSM3_STRCY</name>
<feature type="domain" description="Carrier" evidence="4">
    <location>
        <begin position="961"/>
        <end position="1038"/>
    </location>
</feature>
<dbReference type="PROSITE" id="PS00455">
    <property type="entry name" value="AMP_BINDING"/>
    <property type="match status" value="1"/>
</dbReference>
<dbReference type="Proteomes" id="UP000663908">
    <property type="component" value="Chromosome"/>
</dbReference>
<dbReference type="PANTHER" id="PTHR45527:SF1">
    <property type="entry name" value="FATTY ACID SYNTHASE"/>
    <property type="match status" value="1"/>
</dbReference>
<dbReference type="RefSeq" id="WP_279577619.1">
    <property type="nucleotide sequence ID" value="NZ_CP071839.1"/>
</dbReference>
<keyword evidence="2" id="KW-0596">Phosphopantetheine</keyword>
<dbReference type="Pfam" id="PF00501">
    <property type="entry name" value="AMP-binding"/>
    <property type="match status" value="1"/>
</dbReference>
<evidence type="ECO:0000259" key="4">
    <source>
        <dbReference type="PROSITE" id="PS50075"/>
    </source>
</evidence>
<dbReference type="InterPro" id="IPR020845">
    <property type="entry name" value="AMP-binding_CS"/>
</dbReference>
<keyword evidence="3" id="KW-0597">Phosphoprotein</keyword>
<protein>
    <submittedName>
        <fullName evidence="5">Tyrocidine synthase 3</fullName>
    </submittedName>
</protein>
<dbReference type="CDD" id="cd05930">
    <property type="entry name" value="A_NRPS"/>
    <property type="match status" value="1"/>
</dbReference>
<dbReference type="PANTHER" id="PTHR45527">
    <property type="entry name" value="NONRIBOSOMAL PEPTIDE SYNTHETASE"/>
    <property type="match status" value="1"/>
</dbReference>
<keyword evidence="6" id="KW-1185">Reference proteome</keyword>
<dbReference type="InterPro" id="IPR023213">
    <property type="entry name" value="CAT-like_dom_sf"/>
</dbReference>
<dbReference type="InterPro" id="IPR010071">
    <property type="entry name" value="AA_adenyl_dom"/>
</dbReference>
<dbReference type="Gene3D" id="3.30.559.10">
    <property type="entry name" value="Chloramphenicol acetyltransferase-like domain"/>
    <property type="match status" value="1"/>
</dbReference>
<dbReference type="InterPro" id="IPR001242">
    <property type="entry name" value="Condensation_dom"/>
</dbReference>
<dbReference type="Gene3D" id="3.30.559.30">
    <property type="entry name" value="Nonribosomal peptide synthetase, condensation domain"/>
    <property type="match status" value="1"/>
</dbReference>
<dbReference type="Gene3D" id="3.30.300.30">
    <property type="match status" value="1"/>
</dbReference>
<accession>A0ABX7TSM3</accession>
<dbReference type="PROSITE" id="PS50075">
    <property type="entry name" value="CARRIER"/>
    <property type="match status" value="1"/>
</dbReference>
<dbReference type="NCBIfam" id="TIGR01733">
    <property type="entry name" value="AA-adenyl-dom"/>
    <property type="match status" value="1"/>
</dbReference>
<evidence type="ECO:0000313" key="5">
    <source>
        <dbReference type="EMBL" id="QTD99695.1"/>
    </source>
</evidence>
<comment type="cofactor">
    <cofactor evidence="1">
        <name>pantetheine 4'-phosphate</name>
        <dbReference type="ChEBI" id="CHEBI:47942"/>
    </cofactor>
</comment>
<evidence type="ECO:0000256" key="3">
    <source>
        <dbReference type="ARBA" id="ARBA00022553"/>
    </source>
</evidence>
<dbReference type="SUPFAM" id="SSF56801">
    <property type="entry name" value="Acetyl-CoA synthetase-like"/>
    <property type="match status" value="1"/>
</dbReference>
<dbReference type="InterPro" id="IPR020806">
    <property type="entry name" value="PKS_PP-bd"/>
</dbReference>
<dbReference type="Pfam" id="PF00668">
    <property type="entry name" value="Condensation"/>
    <property type="match status" value="1"/>
</dbReference>
<dbReference type="Gene3D" id="1.10.1200.10">
    <property type="entry name" value="ACP-like"/>
    <property type="match status" value="1"/>
</dbReference>
<dbReference type="EMBL" id="CP071839">
    <property type="protein sequence ID" value="QTD99695.1"/>
    <property type="molecule type" value="Genomic_DNA"/>
</dbReference>
<sequence length="1043" mass="111414">MPVSAGRRVAPLTRQQQAVWAAQRLGAAGDAYNIPVAYRLAGPVDAAALDRALCELIVRHPVLRSRPDAQGAFLEVSDDLPDSVLRVHEVAGQDGHTRLAAAARTPFAADAPLRLRAELFRSGPQEALLLLLLDHLAADAPSVGLLLDDLSALYASYADASAPHPEPVAEDGYFAYAMAQKEFEASPEGCSDEEFWAEYVQGAATPSAGWERATGEVPSPHTSSVEVRVPEDLRRRCEDKGVTPFAALLSAFSLTLQHYFRTDDLLIGYPAVDWRRSQYPGVVGLYSEMLPFRPPARQDRTADEYVGQVQDSVLDCLAHQGGSLAKAWSALRSEAQPASPSVFPAIMSLNEATTGEALSLPGVTAHRLPMVPRDGKAGLLLSVNAGQRGYTGRLDFLRDQYPAYVARSIARAVETVLGQLLDTPERPVLRMALADAEDRASAVAHGRSDPGGAPPPLITSAFAEQAASRPDALALIDDERTMTYRELDDGSRRLAARIAALGLPAGSTVALCLPRSAAFIVAALAVLRSGMAYLPVDPAQPARRRSFVIGDAGAAAVLIADDAARAQLTADLPVLDVRAPGDTTTGFADAPVDGTGPAYLITTSGTTGLPKAVVVPHRAIANNLAWKQRAFGLDRHDRFYFKTPPVFDASVWEYLVPLTIGASLVIAAPDAHRDPAALLADMRRHEVTVAQFVPTLLKALPGDEGLSGCPSLRWVFCGGEQLDRAVVRMVARTSTARVVNLYGPTEATIDATFHRCEPGDDTGPVMPIGRAVDGAQTYVLGDGGQLLPPGFTGELHLGGVVLADGYVNREQLTAERFIASPLEEHAGVPTAPRLYRTGDLVRRRDDGVLEFVGREDGQVKIRGLRVDLDGIRSLLLEHDGVKDAVVVVHPRRKDTLVAYVVAPAGTTADGILAHLGERLPAEQLPAHVVRLDELPVTATGKADVRSLPVPEAGRDVTAQTAPRTALEQRLTELWAEALGVSPERVPRSVSLFELGGSSVTLIQLHGSIRRELSAEVPVTDLFKYPTVSALAGALSRRGRTPQN</sequence>